<evidence type="ECO:0000259" key="1">
    <source>
        <dbReference type="Pfam" id="PF05193"/>
    </source>
</evidence>
<accession>Q8EQS5</accession>
<dbReference type="OrthoDB" id="9762085at2"/>
<dbReference type="SUPFAM" id="SSF63411">
    <property type="entry name" value="LuxS/MPP-like metallohydrolase"/>
    <property type="match status" value="2"/>
</dbReference>
<proteinExistence type="predicted"/>
<dbReference type="PANTHER" id="PTHR11851:SF186">
    <property type="entry name" value="INACTIVE METALLOPROTEASE YMFF-RELATED"/>
    <property type="match status" value="1"/>
</dbReference>
<keyword evidence="2" id="KW-0378">Hydrolase</keyword>
<dbReference type="RefSeq" id="WP_011066016.1">
    <property type="nucleotide sequence ID" value="NC_004193.1"/>
</dbReference>
<feature type="domain" description="Peptidase M16 C-terminal" evidence="1">
    <location>
        <begin position="183"/>
        <end position="358"/>
    </location>
</feature>
<dbReference type="InterPro" id="IPR050361">
    <property type="entry name" value="MPP/UQCRC_Complex"/>
</dbReference>
<gene>
    <name evidence="2" type="ordered locus">OB1616</name>
</gene>
<dbReference type="PANTHER" id="PTHR11851">
    <property type="entry name" value="METALLOPROTEASE"/>
    <property type="match status" value="1"/>
</dbReference>
<dbReference type="eggNOG" id="COG0612">
    <property type="taxonomic scope" value="Bacteria"/>
</dbReference>
<dbReference type="InterPro" id="IPR007863">
    <property type="entry name" value="Peptidase_M16_C"/>
</dbReference>
<dbReference type="EMBL" id="BA000028">
    <property type="protein sequence ID" value="BAC13572.1"/>
    <property type="molecule type" value="Genomic_DNA"/>
</dbReference>
<organism evidence="2 3">
    <name type="scientific">Oceanobacillus iheyensis (strain DSM 14371 / CIP 107618 / JCM 11309 / KCTC 3954 / HTE831)</name>
    <dbReference type="NCBI Taxonomy" id="221109"/>
    <lineage>
        <taxon>Bacteria</taxon>
        <taxon>Bacillati</taxon>
        <taxon>Bacillota</taxon>
        <taxon>Bacilli</taxon>
        <taxon>Bacillales</taxon>
        <taxon>Bacillaceae</taxon>
        <taxon>Oceanobacillus</taxon>
    </lineage>
</organism>
<dbReference type="AlphaFoldDB" id="Q8EQS5"/>
<dbReference type="NCBIfam" id="NF047422">
    <property type="entry name" value="YfmF_fam"/>
    <property type="match status" value="1"/>
</dbReference>
<dbReference type="EC" id="3.4.-.-" evidence="2"/>
<name>Q8EQS5_OCEIH</name>
<dbReference type="HOGENOM" id="CLU_052943_0_0_9"/>
<reference evidence="2 3" key="2">
    <citation type="journal article" date="2002" name="Nucleic Acids Res.">
        <title>Genome sequence of Oceanobacillus iheyensis isolated from the Iheya Ridge and its unexpected adaptive capabilities to extreme environments.</title>
        <authorList>
            <person name="Takami H."/>
            <person name="Takaki Y."/>
            <person name="Uchiyama I."/>
        </authorList>
    </citation>
    <scope>NUCLEOTIDE SEQUENCE [LARGE SCALE GENOMIC DNA]</scope>
    <source>
        <strain evidence="3">DSM 14371 / CIP 107618 / JCM 11309 / KCTC 3954 / HTE831</strain>
    </source>
</reference>
<keyword evidence="3" id="KW-1185">Reference proteome</keyword>
<reference evidence="2 3" key="1">
    <citation type="journal article" date="2001" name="FEMS Microbiol. Lett.">
        <title>Oceanobacillus iheyensis gen. nov., sp. nov., a deep-sea extremely halotolerant and alkaliphilic species isolated from a depth of 1050 m on the Iheya Ridge.</title>
        <authorList>
            <person name="Lu J."/>
            <person name="Nogi Y."/>
            <person name="Takami H."/>
        </authorList>
    </citation>
    <scope>NUCLEOTIDE SEQUENCE [LARGE SCALE GENOMIC DNA]</scope>
    <source>
        <strain evidence="3">DSM 14371 / CIP 107618 / JCM 11309 / KCTC 3954 / HTE831</strain>
    </source>
</reference>
<protein>
    <submittedName>
        <fullName evidence="2">Processing proteinase</fullName>
        <ecNumber evidence="2">3.4.-.-</ecNumber>
    </submittedName>
</protein>
<dbReference type="Gene3D" id="3.30.830.10">
    <property type="entry name" value="Metalloenzyme, LuxS/M16 peptidase-like"/>
    <property type="match status" value="2"/>
</dbReference>
<evidence type="ECO:0000313" key="3">
    <source>
        <dbReference type="Proteomes" id="UP000000822"/>
    </source>
</evidence>
<dbReference type="KEGG" id="oih:OB1616"/>
<dbReference type="STRING" id="221109.gene:10733856"/>
<sequence>MKAQVNQKTVDGMKFHLVPNKKHKTISFVAKFRAPLERATITKRALLPYVLKQGTASYPNRIELQKELDELYGATLAITGGKKGENHILTIRLDVANEKFIPDASSVMRRAAMLFEEVIFQLNGEDSFKDEIFEREKKTLLQKIHALKDDKMNYANTRLIDEMCNGEPYSLHVQGYEDDLISLKNEDLFAYAKSIIKEDVMDVFVTGDFQTKDMMDLMEELLSGKTEQLNEEVAPINSESTASNSPKEIVEEEAVQQAKLHIGYRTNILYEDPRYAALQVFNGLFGAFPSSKLFINVREKNSLAYYASSRLESHKGLMIVMSGIAPQDYKKARDIIREQVEEMKNGSFNDEELEETKQLIINQLLETMDHPQGLVELLYQQEVGGKSLPPEQLIKDIKSVTKQQVIEVAKEIEEDTIFLLTSKGGEKSE</sequence>
<dbReference type="GO" id="GO:0046872">
    <property type="term" value="F:metal ion binding"/>
    <property type="evidence" value="ECO:0007669"/>
    <property type="project" value="InterPro"/>
</dbReference>
<dbReference type="Pfam" id="PF05193">
    <property type="entry name" value="Peptidase_M16_C"/>
    <property type="match status" value="1"/>
</dbReference>
<dbReference type="PhylomeDB" id="Q8EQS5"/>
<dbReference type="GO" id="GO:0016787">
    <property type="term" value="F:hydrolase activity"/>
    <property type="evidence" value="ECO:0007669"/>
    <property type="project" value="UniProtKB-KW"/>
</dbReference>
<evidence type="ECO:0000313" key="2">
    <source>
        <dbReference type="EMBL" id="BAC13572.1"/>
    </source>
</evidence>
<dbReference type="InterPro" id="IPR011249">
    <property type="entry name" value="Metalloenz_LuxS/M16"/>
</dbReference>
<dbReference type="Proteomes" id="UP000000822">
    <property type="component" value="Chromosome"/>
</dbReference>